<proteinExistence type="predicted"/>
<dbReference type="GO" id="GO:0016579">
    <property type="term" value="P:protein deubiquitination"/>
    <property type="evidence" value="ECO:0007669"/>
    <property type="project" value="InterPro"/>
</dbReference>
<protein>
    <recommendedName>
        <fullName evidence="1">USP domain-containing protein</fullName>
    </recommendedName>
</protein>
<dbReference type="OrthoDB" id="420187at2759"/>
<comment type="caution">
    <text evidence="2">The sequence shown here is derived from an EMBL/GenBank/DDBJ whole genome shotgun (WGS) entry which is preliminary data.</text>
</comment>
<dbReference type="InterPro" id="IPR050164">
    <property type="entry name" value="Peptidase_C19"/>
</dbReference>
<evidence type="ECO:0000313" key="2">
    <source>
        <dbReference type="EMBL" id="CAD8079039.1"/>
    </source>
</evidence>
<dbReference type="GO" id="GO:0004843">
    <property type="term" value="F:cysteine-type deubiquitinase activity"/>
    <property type="evidence" value="ECO:0007669"/>
    <property type="project" value="InterPro"/>
</dbReference>
<gene>
    <name evidence="2" type="ORF">PSON_ATCC_30995.1.T0380251</name>
</gene>
<dbReference type="EMBL" id="CAJJDN010000038">
    <property type="protein sequence ID" value="CAD8079039.1"/>
    <property type="molecule type" value="Genomic_DNA"/>
</dbReference>
<reference evidence="2" key="1">
    <citation type="submission" date="2021-01" db="EMBL/GenBank/DDBJ databases">
        <authorList>
            <consortium name="Genoscope - CEA"/>
            <person name="William W."/>
        </authorList>
    </citation>
    <scope>NUCLEOTIDE SEQUENCE</scope>
</reference>
<evidence type="ECO:0000259" key="1">
    <source>
        <dbReference type="PROSITE" id="PS50235"/>
    </source>
</evidence>
<dbReference type="AlphaFoldDB" id="A0A8S1MHU4"/>
<sequence>MKNQFSYCSKQNSHIQQTPFGNSQNIQKSNQQSKQRLQIFDDFKIQQPQSFSQFNNFSIKQLHAHQQNDQLQQQPFTIFQIPKGLKNIGNNCFMNAILQMLYSIKQFRKSILDLPAKQLQTDSISLHLYTLFQELKSSKQIYLNPSQFYHAFLNKHNQFQFGRQEDAHEFLLCLFQSLGSDCKNKQIETSFVDDIKNFFEDLFLGNERVLESKIEKEWKLKRQLESNIITNLFVGLFSNKIICKNCQFEQIHYEEFNVLALSLEYYLESCLLNELIKFQFKPQIITNYKCQKCLQDEHQLIQKIAKLPRILIIQLKRFNYQNSAQRINTNIIFPFENLSLVEQCTPNIRSCSYDLQTIIHHSGTCNNGHYYATCRYEEDNRIKWFRFDDSMVEEAQLEKRQYDTYGTPTPYMLIFEQKQYSQ</sequence>
<organism evidence="2 3">
    <name type="scientific">Paramecium sonneborni</name>
    <dbReference type="NCBI Taxonomy" id="65129"/>
    <lineage>
        <taxon>Eukaryota</taxon>
        <taxon>Sar</taxon>
        <taxon>Alveolata</taxon>
        <taxon>Ciliophora</taxon>
        <taxon>Intramacronucleata</taxon>
        <taxon>Oligohymenophorea</taxon>
        <taxon>Peniculida</taxon>
        <taxon>Parameciidae</taxon>
        <taxon>Paramecium</taxon>
    </lineage>
</organism>
<evidence type="ECO:0000313" key="3">
    <source>
        <dbReference type="Proteomes" id="UP000692954"/>
    </source>
</evidence>
<dbReference type="Proteomes" id="UP000692954">
    <property type="component" value="Unassembled WGS sequence"/>
</dbReference>
<accession>A0A8S1MHU4</accession>
<dbReference type="PANTHER" id="PTHR24006">
    <property type="entry name" value="UBIQUITIN CARBOXYL-TERMINAL HYDROLASE"/>
    <property type="match status" value="1"/>
</dbReference>
<dbReference type="CDD" id="cd02257">
    <property type="entry name" value="Peptidase_C19"/>
    <property type="match status" value="1"/>
</dbReference>
<dbReference type="PROSITE" id="PS50235">
    <property type="entry name" value="USP_3"/>
    <property type="match status" value="1"/>
</dbReference>
<dbReference type="InterPro" id="IPR028889">
    <property type="entry name" value="USP"/>
</dbReference>
<dbReference type="InterPro" id="IPR001394">
    <property type="entry name" value="Peptidase_C19_UCH"/>
</dbReference>
<dbReference type="Pfam" id="PF00443">
    <property type="entry name" value="UCH"/>
    <property type="match status" value="1"/>
</dbReference>
<name>A0A8S1MHU4_9CILI</name>
<dbReference type="InterPro" id="IPR018200">
    <property type="entry name" value="USP_CS"/>
</dbReference>
<feature type="domain" description="USP" evidence="1">
    <location>
        <begin position="83"/>
        <end position="418"/>
    </location>
</feature>
<keyword evidence="3" id="KW-1185">Reference proteome</keyword>
<dbReference type="PROSITE" id="PS00972">
    <property type="entry name" value="USP_1"/>
    <property type="match status" value="1"/>
</dbReference>